<accession>A0A346XV04</accession>
<evidence type="ECO:0000313" key="3">
    <source>
        <dbReference type="Proteomes" id="UP000264006"/>
    </source>
</evidence>
<gene>
    <name evidence="2" type="ORF">DVS28_a1352</name>
</gene>
<dbReference type="EMBL" id="CP031165">
    <property type="protein sequence ID" value="AXV06051.1"/>
    <property type="molecule type" value="Genomic_DNA"/>
</dbReference>
<keyword evidence="1" id="KW-0472">Membrane</keyword>
<feature type="transmembrane region" description="Helical" evidence="1">
    <location>
        <begin position="57"/>
        <end position="79"/>
    </location>
</feature>
<sequence>MPATEPVTTPAPPEVVDRVEGELRQGWWATTLLTAVPVVVAVLVGYVTVVQVAGGDWLALLFPGVIPLFAGWVGVRWLARTISVKNAERRMDADTRRQAIYVRGLSGTHRMAAVQHPEGFAVLDSIWRSWTGSVTAVRRLRTHRTWQANRDVLEVDVRHASGRVVTALLTVEAAGAPEVGQRRRVLEDPHHPRAVIDLRRR</sequence>
<dbReference type="Proteomes" id="UP000264006">
    <property type="component" value="Chromosome"/>
</dbReference>
<dbReference type="KEGG" id="euz:DVS28_a1352"/>
<organism evidence="2 3">
    <name type="scientific">Euzebya pacifica</name>
    <dbReference type="NCBI Taxonomy" id="1608957"/>
    <lineage>
        <taxon>Bacteria</taxon>
        <taxon>Bacillati</taxon>
        <taxon>Actinomycetota</taxon>
        <taxon>Nitriliruptoria</taxon>
        <taxon>Euzebyales</taxon>
    </lineage>
</organism>
<dbReference type="AlphaFoldDB" id="A0A346XV04"/>
<name>A0A346XV04_9ACTN</name>
<dbReference type="OrthoDB" id="9827743at2"/>
<feature type="transmembrane region" description="Helical" evidence="1">
    <location>
        <begin position="27"/>
        <end position="51"/>
    </location>
</feature>
<evidence type="ECO:0000313" key="2">
    <source>
        <dbReference type="EMBL" id="AXV06051.1"/>
    </source>
</evidence>
<dbReference type="RefSeq" id="WP_114590763.1">
    <property type="nucleotide sequence ID" value="NZ_CP031165.1"/>
</dbReference>
<protein>
    <submittedName>
        <fullName evidence="2">Uncharacterized protein</fullName>
    </submittedName>
</protein>
<reference evidence="2 3" key="1">
    <citation type="submission" date="2018-09" db="EMBL/GenBank/DDBJ databases">
        <title>Complete genome sequence of Euzebya sp. DY32-46 isolated from seawater of Pacific Ocean.</title>
        <authorList>
            <person name="Xu L."/>
            <person name="Wu Y.-H."/>
            <person name="Xu X.-W."/>
        </authorList>
    </citation>
    <scope>NUCLEOTIDE SEQUENCE [LARGE SCALE GENOMIC DNA]</scope>
    <source>
        <strain evidence="2 3">DY32-46</strain>
    </source>
</reference>
<keyword evidence="3" id="KW-1185">Reference proteome</keyword>
<keyword evidence="1" id="KW-1133">Transmembrane helix</keyword>
<keyword evidence="1" id="KW-0812">Transmembrane</keyword>
<evidence type="ECO:0000256" key="1">
    <source>
        <dbReference type="SAM" id="Phobius"/>
    </source>
</evidence>
<proteinExistence type="predicted"/>